<name>A0A0B7N2V2_9FUNG</name>
<organism evidence="1 2">
    <name type="scientific">Parasitella parasitica</name>
    <dbReference type="NCBI Taxonomy" id="35722"/>
    <lineage>
        <taxon>Eukaryota</taxon>
        <taxon>Fungi</taxon>
        <taxon>Fungi incertae sedis</taxon>
        <taxon>Mucoromycota</taxon>
        <taxon>Mucoromycotina</taxon>
        <taxon>Mucoromycetes</taxon>
        <taxon>Mucorales</taxon>
        <taxon>Mucorineae</taxon>
        <taxon>Mucoraceae</taxon>
        <taxon>Parasitella</taxon>
    </lineage>
</organism>
<dbReference type="AlphaFoldDB" id="A0A0B7N2V2"/>
<sequence>MKALLSEAEFYQCEELAIALEDKLDKKQETKKIGLEFIDLKTLFKEKQDQETKSTYTLIKKTGNKLETYAVVDYVNVFSRNEYKNNLCEHRSKDCGCYFYPKLVLVPQQKSNLSK</sequence>
<reference evidence="1 2" key="1">
    <citation type="submission" date="2014-09" db="EMBL/GenBank/DDBJ databases">
        <authorList>
            <person name="Ellenberger Sabrina"/>
        </authorList>
    </citation>
    <scope>NUCLEOTIDE SEQUENCE [LARGE SCALE GENOMIC DNA]</scope>
    <source>
        <strain evidence="1 2">CBS 412.66</strain>
    </source>
</reference>
<protein>
    <submittedName>
        <fullName evidence="1">Uncharacterized protein</fullName>
    </submittedName>
</protein>
<proteinExistence type="predicted"/>
<keyword evidence="2" id="KW-1185">Reference proteome</keyword>
<dbReference type="STRING" id="35722.A0A0B7N2V2"/>
<dbReference type="EMBL" id="LN726786">
    <property type="protein sequence ID" value="CEP11737.1"/>
    <property type="molecule type" value="Genomic_DNA"/>
</dbReference>
<evidence type="ECO:0000313" key="1">
    <source>
        <dbReference type="EMBL" id="CEP11737.1"/>
    </source>
</evidence>
<evidence type="ECO:0000313" key="2">
    <source>
        <dbReference type="Proteomes" id="UP000054107"/>
    </source>
</evidence>
<dbReference type="Proteomes" id="UP000054107">
    <property type="component" value="Unassembled WGS sequence"/>
</dbReference>
<gene>
    <name evidence="1" type="primary">PARPA_05619.1 scaffold 18730</name>
</gene>
<dbReference type="OrthoDB" id="2414723at2759"/>
<accession>A0A0B7N2V2</accession>